<organism evidence="2 3">
    <name type="scientific">Candidatus Sungbacteria bacterium RIFCSPLOWO2_12_FULL_41_11</name>
    <dbReference type="NCBI Taxonomy" id="1802286"/>
    <lineage>
        <taxon>Bacteria</taxon>
        <taxon>Candidatus Sungiibacteriota</taxon>
    </lineage>
</organism>
<gene>
    <name evidence="2" type="ORF">A3G49_02395</name>
</gene>
<comment type="caution">
    <text evidence="2">The sequence shown here is derived from an EMBL/GenBank/DDBJ whole genome shotgun (WGS) entry which is preliminary data.</text>
</comment>
<dbReference type="AlphaFoldDB" id="A0A1G2LQW1"/>
<keyword evidence="1" id="KW-0732">Signal</keyword>
<evidence type="ECO:0000313" key="3">
    <source>
        <dbReference type="Proteomes" id="UP000177171"/>
    </source>
</evidence>
<accession>A0A1G2LQW1</accession>
<name>A0A1G2LQW1_9BACT</name>
<proteinExistence type="predicted"/>
<dbReference type="Proteomes" id="UP000177171">
    <property type="component" value="Unassembled WGS sequence"/>
</dbReference>
<protein>
    <recommendedName>
        <fullName evidence="4">Lipocalin-like domain-containing protein</fullName>
    </recommendedName>
</protein>
<evidence type="ECO:0000313" key="2">
    <source>
        <dbReference type="EMBL" id="OHA13191.1"/>
    </source>
</evidence>
<sequence length="146" mass="16061">MLKKNAALSLTVSLLISLFTVLPATAEEFNIMLFQGIWTGKWVSDAPKHDNAPVHAAFAPDTETNTVTVVMFQTPEPPAPPYSSMSIGKFENGKILIDAPSSDIGTLDNSTEMMFWLVNPLLIRGTYKNKYDSGTFEFKRTSKEGA</sequence>
<evidence type="ECO:0008006" key="4">
    <source>
        <dbReference type="Google" id="ProtNLM"/>
    </source>
</evidence>
<evidence type="ECO:0000256" key="1">
    <source>
        <dbReference type="SAM" id="SignalP"/>
    </source>
</evidence>
<reference evidence="2 3" key="1">
    <citation type="journal article" date="2016" name="Nat. Commun.">
        <title>Thousands of microbial genomes shed light on interconnected biogeochemical processes in an aquifer system.</title>
        <authorList>
            <person name="Anantharaman K."/>
            <person name="Brown C.T."/>
            <person name="Hug L.A."/>
            <person name="Sharon I."/>
            <person name="Castelle C.J."/>
            <person name="Probst A.J."/>
            <person name="Thomas B.C."/>
            <person name="Singh A."/>
            <person name="Wilkins M.J."/>
            <person name="Karaoz U."/>
            <person name="Brodie E.L."/>
            <person name="Williams K.H."/>
            <person name="Hubbard S.S."/>
            <person name="Banfield J.F."/>
        </authorList>
    </citation>
    <scope>NUCLEOTIDE SEQUENCE [LARGE SCALE GENOMIC DNA]</scope>
</reference>
<dbReference type="EMBL" id="MHQY01000033">
    <property type="protein sequence ID" value="OHA13191.1"/>
    <property type="molecule type" value="Genomic_DNA"/>
</dbReference>
<feature type="chain" id="PRO_5009583570" description="Lipocalin-like domain-containing protein" evidence="1">
    <location>
        <begin position="27"/>
        <end position="146"/>
    </location>
</feature>
<feature type="signal peptide" evidence="1">
    <location>
        <begin position="1"/>
        <end position="26"/>
    </location>
</feature>